<reference evidence="1 2" key="1">
    <citation type="submission" date="2019-12" db="EMBL/GenBank/DDBJ databases">
        <title>Whole-genome analyses of novel actinobacteria.</title>
        <authorList>
            <person name="Sahin N."/>
            <person name="Saygin H."/>
        </authorList>
    </citation>
    <scope>NUCLEOTIDE SEQUENCE [LARGE SCALE GENOMIC DNA]</scope>
    <source>
        <strain evidence="1 2">KC615</strain>
    </source>
</reference>
<dbReference type="RefSeq" id="WP_160803169.1">
    <property type="nucleotide sequence ID" value="NZ_WUUL01000019.1"/>
</dbReference>
<accession>A0A6I4W0Q8</accession>
<evidence type="ECO:0000313" key="1">
    <source>
        <dbReference type="EMBL" id="MXQ55820.1"/>
    </source>
</evidence>
<proteinExistence type="predicted"/>
<dbReference type="Proteomes" id="UP000430692">
    <property type="component" value="Unassembled WGS sequence"/>
</dbReference>
<comment type="caution">
    <text evidence="1">The sequence shown here is derived from an EMBL/GenBank/DDBJ whole genome shotgun (WGS) entry which is preliminary data.</text>
</comment>
<evidence type="ECO:0000313" key="2">
    <source>
        <dbReference type="Proteomes" id="UP000430692"/>
    </source>
</evidence>
<dbReference type="AlphaFoldDB" id="A0A6I4W0Q8"/>
<dbReference type="EMBL" id="WUUL01000019">
    <property type="protein sequence ID" value="MXQ55820.1"/>
    <property type="molecule type" value="Genomic_DNA"/>
</dbReference>
<protein>
    <submittedName>
        <fullName evidence="1">Uncharacterized protein</fullName>
    </submittedName>
</protein>
<gene>
    <name evidence="1" type="ORF">GSM42_19245</name>
</gene>
<sequence length="165" mass="19303">MSKSEENRETDYRRFLDRFQTLPNSYKYGYKIYRKYGISIYIYGTYISMSSYEDKDACTSICAGLWAIYPPDMHNPSAFGVSEKEKYFLWDGLKKVSECIIHKSPYQSDTLIVIHFIASHDCHYQEEGLTPAIMMWAANAFGFQPPQIDARFNEELGKVEFMFNN</sequence>
<organism evidence="1 2">
    <name type="scientific">Shimazuella alba</name>
    <dbReference type="NCBI Taxonomy" id="2690964"/>
    <lineage>
        <taxon>Bacteria</taxon>
        <taxon>Bacillati</taxon>
        <taxon>Bacillota</taxon>
        <taxon>Bacilli</taxon>
        <taxon>Bacillales</taxon>
        <taxon>Thermoactinomycetaceae</taxon>
        <taxon>Shimazuella</taxon>
    </lineage>
</organism>
<name>A0A6I4W0Q8_9BACL</name>
<keyword evidence="2" id="KW-1185">Reference proteome</keyword>